<dbReference type="PANTHER" id="PTHR37984:SF5">
    <property type="entry name" value="PROTEIN NYNRIN-LIKE"/>
    <property type="match status" value="1"/>
</dbReference>
<dbReference type="EMBL" id="JAAPAO010003004">
    <property type="protein sequence ID" value="KAF4646923.1"/>
    <property type="molecule type" value="Genomic_DNA"/>
</dbReference>
<gene>
    <name evidence="2" type="ORF">FOL47_005468</name>
</gene>
<dbReference type="InterPro" id="IPR001584">
    <property type="entry name" value="Integrase_cat-core"/>
</dbReference>
<feature type="non-terminal residue" evidence="2">
    <location>
        <position position="122"/>
    </location>
</feature>
<dbReference type="InterPro" id="IPR050951">
    <property type="entry name" value="Retrovirus_Pol_polyprotein"/>
</dbReference>
<dbReference type="InterPro" id="IPR012337">
    <property type="entry name" value="RNaseH-like_sf"/>
</dbReference>
<dbReference type="PANTHER" id="PTHR37984">
    <property type="entry name" value="PROTEIN CBG26694"/>
    <property type="match status" value="1"/>
</dbReference>
<dbReference type="SUPFAM" id="SSF53098">
    <property type="entry name" value="Ribonuclease H-like"/>
    <property type="match status" value="1"/>
</dbReference>
<protein>
    <recommendedName>
        <fullName evidence="1">Integrase catalytic domain-containing protein</fullName>
    </recommendedName>
</protein>
<reference evidence="2 3" key="1">
    <citation type="submission" date="2020-04" db="EMBL/GenBank/DDBJ databases">
        <title>Perkinsus chesapeaki whole genome sequence.</title>
        <authorList>
            <person name="Bogema D.R."/>
        </authorList>
    </citation>
    <scope>NUCLEOTIDE SEQUENCE [LARGE SCALE GENOMIC DNA]</scope>
    <source>
        <strain evidence="2">ATCC PRA-425</strain>
    </source>
</reference>
<dbReference type="AlphaFoldDB" id="A0A7J6KHY8"/>
<feature type="non-terminal residue" evidence="2">
    <location>
        <position position="1"/>
    </location>
</feature>
<dbReference type="Proteomes" id="UP000591131">
    <property type="component" value="Unassembled WGS sequence"/>
</dbReference>
<proteinExistence type="predicted"/>
<name>A0A7J6KHY8_PERCH</name>
<comment type="caution">
    <text evidence="2">The sequence shown here is derived from an EMBL/GenBank/DDBJ whole genome shotgun (WGS) entry which is preliminary data.</text>
</comment>
<keyword evidence="3" id="KW-1185">Reference proteome</keyword>
<organism evidence="2 3">
    <name type="scientific">Perkinsus chesapeaki</name>
    <name type="common">Clam parasite</name>
    <name type="synonym">Perkinsus andrewsi</name>
    <dbReference type="NCBI Taxonomy" id="330153"/>
    <lineage>
        <taxon>Eukaryota</taxon>
        <taxon>Sar</taxon>
        <taxon>Alveolata</taxon>
        <taxon>Perkinsozoa</taxon>
        <taxon>Perkinsea</taxon>
        <taxon>Perkinsida</taxon>
        <taxon>Perkinsidae</taxon>
        <taxon>Perkinsus</taxon>
    </lineage>
</organism>
<evidence type="ECO:0000259" key="1">
    <source>
        <dbReference type="PROSITE" id="PS50994"/>
    </source>
</evidence>
<dbReference type="PROSITE" id="PS50994">
    <property type="entry name" value="INTEGRASE"/>
    <property type="match status" value="1"/>
</dbReference>
<accession>A0A7J6KHY8</accession>
<dbReference type="Pfam" id="PF00665">
    <property type="entry name" value="rve"/>
    <property type="match status" value="1"/>
</dbReference>
<dbReference type="OrthoDB" id="444636at2759"/>
<evidence type="ECO:0000313" key="3">
    <source>
        <dbReference type="Proteomes" id="UP000591131"/>
    </source>
</evidence>
<sequence>RPWHTLAVDYLEITPPVNGKKYLLVLQDYFTKWAEAYPLQRATVEESLPHLLNLFSKFGPPVRIHSDQGPQFESALFNRVMEALGIKHSHSSVYHPQGNGLVERFNRSLLDMLRRHIGIPDW</sequence>
<feature type="domain" description="Integrase catalytic" evidence="1">
    <location>
        <begin position="1"/>
        <end position="122"/>
    </location>
</feature>
<dbReference type="GO" id="GO:0003676">
    <property type="term" value="F:nucleic acid binding"/>
    <property type="evidence" value="ECO:0007669"/>
    <property type="project" value="InterPro"/>
</dbReference>
<dbReference type="GO" id="GO:0015074">
    <property type="term" value="P:DNA integration"/>
    <property type="evidence" value="ECO:0007669"/>
    <property type="project" value="InterPro"/>
</dbReference>
<dbReference type="Gene3D" id="3.30.420.10">
    <property type="entry name" value="Ribonuclease H-like superfamily/Ribonuclease H"/>
    <property type="match status" value="1"/>
</dbReference>
<dbReference type="InterPro" id="IPR036397">
    <property type="entry name" value="RNaseH_sf"/>
</dbReference>
<evidence type="ECO:0000313" key="2">
    <source>
        <dbReference type="EMBL" id="KAF4646923.1"/>
    </source>
</evidence>